<name>A0ABW3CIN3_9ACTN</name>
<comment type="caution">
    <text evidence="2">The sequence shown here is derived from an EMBL/GenBank/DDBJ whole genome shotgun (WGS) entry which is preliminary data.</text>
</comment>
<dbReference type="EMBL" id="JBHTIR010002926">
    <property type="protein sequence ID" value="MFD0854421.1"/>
    <property type="molecule type" value="Genomic_DNA"/>
</dbReference>
<protein>
    <recommendedName>
        <fullName evidence="4">Exo-alpha-sialidase</fullName>
    </recommendedName>
</protein>
<evidence type="ECO:0000313" key="3">
    <source>
        <dbReference type="Proteomes" id="UP001597083"/>
    </source>
</evidence>
<sequence>MPEGDGYVLNPNTEVVPMVARNPKRPGHLVAIYQQDRWNRYGGNGTGTAVSNDHGATWQPSPSQPTFSRCDGGTAANGGDYEVTTD</sequence>
<organism evidence="2 3">
    <name type="scientific">Actinomadura adrarensis</name>
    <dbReference type="NCBI Taxonomy" id="1819600"/>
    <lineage>
        <taxon>Bacteria</taxon>
        <taxon>Bacillati</taxon>
        <taxon>Actinomycetota</taxon>
        <taxon>Actinomycetes</taxon>
        <taxon>Streptosporangiales</taxon>
        <taxon>Thermomonosporaceae</taxon>
        <taxon>Actinomadura</taxon>
    </lineage>
</organism>
<evidence type="ECO:0000256" key="1">
    <source>
        <dbReference type="SAM" id="MobiDB-lite"/>
    </source>
</evidence>
<accession>A0ABW3CIN3</accession>
<keyword evidence="3" id="KW-1185">Reference proteome</keyword>
<proteinExistence type="predicted"/>
<reference evidence="3" key="1">
    <citation type="journal article" date="2019" name="Int. J. Syst. Evol. Microbiol.">
        <title>The Global Catalogue of Microorganisms (GCM) 10K type strain sequencing project: providing services to taxonomists for standard genome sequencing and annotation.</title>
        <authorList>
            <consortium name="The Broad Institute Genomics Platform"/>
            <consortium name="The Broad Institute Genome Sequencing Center for Infectious Disease"/>
            <person name="Wu L."/>
            <person name="Ma J."/>
        </authorList>
    </citation>
    <scope>NUCLEOTIDE SEQUENCE [LARGE SCALE GENOMIC DNA]</scope>
    <source>
        <strain evidence="3">JCM 31696</strain>
    </source>
</reference>
<feature type="compositionally biased region" description="Polar residues" evidence="1">
    <location>
        <begin position="58"/>
        <end position="67"/>
    </location>
</feature>
<gene>
    <name evidence="2" type="ORF">ACFQ07_19455</name>
</gene>
<feature type="region of interest" description="Disordered" evidence="1">
    <location>
        <begin position="43"/>
        <end position="86"/>
    </location>
</feature>
<dbReference type="SUPFAM" id="SSF50939">
    <property type="entry name" value="Sialidases"/>
    <property type="match status" value="1"/>
</dbReference>
<feature type="non-terminal residue" evidence="2">
    <location>
        <position position="86"/>
    </location>
</feature>
<dbReference type="Proteomes" id="UP001597083">
    <property type="component" value="Unassembled WGS sequence"/>
</dbReference>
<evidence type="ECO:0008006" key="4">
    <source>
        <dbReference type="Google" id="ProtNLM"/>
    </source>
</evidence>
<dbReference type="InterPro" id="IPR036278">
    <property type="entry name" value="Sialidase_sf"/>
</dbReference>
<evidence type="ECO:0000313" key="2">
    <source>
        <dbReference type="EMBL" id="MFD0854421.1"/>
    </source>
</evidence>